<reference evidence="2 4" key="1">
    <citation type="journal article" date="2008" name="Science">
        <title>The Physcomitrella genome reveals evolutionary insights into the conquest of land by plants.</title>
        <authorList>
            <person name="Rensing S."/>
            <person name="Lang D."/>
            <person name="Zimmer A."/>
            <person name="Terry A."/>
            <person name="Salamov A."/>
            <person name="Shapiro H."/>
            <person name="Nishiyama T."/>
            <person name="Perroud P.-F."/>
            <person name="Lindquist E."/>
            <person name="Kamisugi Y."/>
            <person name="Tanahashi T."/>
            <person name="Sakakibara K."/>
            <person name="Fujita T."/>
            <person name="Oishi K."/>
            <person name="Shin-I T."/>
            <person name="Kuroki Y."/>
            <person name="Toyoda A."/>
            <person name="Suzuki Y."/>
            <person name="Hashimoto A."/>
            <person name="Yamaguchi K."/>
            <person name="Sugano A."/>
            <person name="Kohara Y."/>
            <person name="Fujiyama A."/>
            <person name="Anterola A."/>
            <person name="Aoki S."/>
            <person name="Ashton N."/>
            <person name="Barbazuk W.B."/>
            <person name="Barker E."/>
            <person name="Bennetzen J."/>
            <person name="Bezanilla M."/>
            <person name="Blankenship R."/>
            <person name="Cho S.H."/>
            <person name="Dutcher S."/>
            <person name="Estelle M."/>
            <person name="Fawcett J.A."/>
            <person name="Gundlach H."/>
            <person name="Hanada K."/>
            <person name="Heyl A."/>
            <person name="Hicks K.A."/>
            <person name="Hugh J."/>
            <person name="Lohr M."/>
            <person name="Mayer K."/>
            <person name="Melkozernov A."/>
            <person name="Murata T."/>
            <person name="Nelson D."/>
            <person name="Pils B."/>
            <person name="Prigge M."/>
            <person name="Reiss B."/>
            <person name="Renner T."/>
            <person name="Rombauts S."/>
            <person name="Rushton P."/>
            <person name="Sanderfoot A."/>
            <person name="Schween G."/>
            <person name="Shiu S.-H."/>
            <person name="Stueber K."/>
            <person name="Theodoulou F.L."/>
            <person name="Tu H."/>
            <person name="Van de Peer Y."/>
            <person name="Verrier P.J."/>
            <person name="Waters E."/>
            <person name="Wood A."/>
            <person name="Yang L."/>
            <person name="Cove D."/>
            <person name="Cuming A."/>
            <person name="Hasebe M."/>
            <person name="Lucas S."/>
            <person name="Mishler D.B."/>
            <person name="Reski R."/>
            <person name="Grigoriev I."/>
            <person name="Quatrano R.S."/>
            <person name="Boore J.L."/>
        </authorList>
    </citation>
    <scope>NUCLEOTIDE SEQUENCE [LARGE SCALE GENOMIC DNA]</scope>
    <source>
        <strain evidence="3 4">cv. Gransden 2004</strain>
    </source>
</reference>
<accession>A0A2K1K3I1</accession>
<feature type="region of interest" description="Disordered" evidence="1">
    <location>
        <begin position="64"/>
        <end position="84"/>
    </location>
</feature>
<evidence type="ECO:0000313" key="3">
    <source>
        <dbReference type="EnsemblPlants" id="PAC:32914095.CDS.1"/>
    </source>
</evidence>
<name>A0A2K1K3I1_PHYPA</name>
<dbReference type="AlphaFoldDB" id="A0A2K1K3I1"/>
<dbReference type="InParanoid" id="A0A2K1K3I1"/>
<reference evidence="3" key="3">
    <citation type="submission" date="2020-12" db="UniProtKB">
        <authorList>
            <consortium name="EnsemblPlants"/>
        </authorList>
    </citation>
    <scope>IDENTIFICATION</scope>
</reference>
<evidence type="ECO:0000313" key="4">
    <source>
        <dbReference type="Proteomes" id="UP000006727"/>
    </source>
</evidence>
<protein>
    <submittedName>
        <fullName evidence="2 3">Uncharacterized protein</fullName>
    </submittedName>
</protein>
<sequence>MISCPVRKKVAGNMKQSSTRGKILVKMRKSNYRIMLIYYSFRNDGHDDNFLAQIEQNPVQNEEHLRENQSSQKCKPRSCLIRGL</sequence>
<organism evidence="2">
    <name type="scientific">Physcomitrium patens</name>
    <name type="common">Spreading-leaved earth moss</name>
    <name type="synonym">Physcomitrella patens</name>
    <dbReference type="NCBI Taxonomy" id="3218"/>
    <lineage>
        <taxon>Eukaryota</taxon>
        <taxon>Viridiplantae</taxon>
        <taxon>Streptophyta</taxon>
        <taxon>Embryophyta</taxon>
        <taxon>Bryophyta</taxon>
        <taxon>Bryophytina</taxon>
        <taxon>Bryopsida</taxon>
        <taxon>Funariidae</taxon>
        <taxon>Funariales</taxon>
        <taxon>Funariaceae</taxon>
        <taxon>Physcomitrium</taxon>
    </lineage>
</organism>
<dbReference type="Gramene" id="Pp3c9_17195V3.1">
    <property type="protein sequence ID" value="PAC:32914095.CDS.1"/>
    <property type="gene ID" value="Pp3c9_17195"/>
</dbReference>
<reference evidence="2 4" key="2">
    <citation type="journal article" date="2018" name="Plant J.">
        <title>The Physcomitrella patens chromosome-scale assembly reveals moss genome structure and evolution.</title>
        <authorList>
            <person name="Lang D."/>
            <person name="Ullrich K.K."/>
            <person name="Murat F."/>
            <person name="Fuchs J."/>
            <person name="Jenkins J."/>
            <person name="Haas F.B."/>
            <person name="Piednoel M."/>
            <person name="Gundlach H."/>
            <person name="Van Bel M."/>
            <person name="Meyberg R."/>
            <person name="Vives C."/>
            <person name="Morata J."/>
            <person name="Symeonidi A."/>
            <person name="Hiss M."/>
            <person name="Muchero W."/>
            <person name="Kamisugi Y."/>
            <person name="Saleh O."/>
            <person name="Blanc G."/>
            <person name="Decker E.L."/>
            <person name="van Gessel N."/>
            <person name="Grimwood J."/>
            <person name="Hayes R.D."/>
            <person name="Graham S.W."/>
            <person name="Gunter L.E."/>
            <person name="McDaniel S.F."/>
            <person name="Hoernstein S.N.W."/>
            <person name="Larsson A."/>
            <person name="Li F.W."/>
            <person name="Perroud P.F."/>
            <person name="Phillips J."/>
            <person name="Ranjan P."/>
            <person name="Rokshar D.S."/>
            <person name="Rothfels C.J."/>
            <person name="Schneider L."/>
            <person name="Shu S."/>
            <person name="Stevenson D.W."/>
            <person name="Thummler F."/>
            <person name="Tillich M."/>
            <person name="Villarreal Aguilar J.C."/>
            <person name="Widiez T."/>
            <person name="Wong G.K."/>
            <person name="Wymore A."/>
            <person name="Zhang Y."/>
            <person name="Zimmer A.D."/>
            <person name="Quatrano R.S."/>
            <person name="Mayer K.F.X."/>
            <person name="Goodstein D."/>
            <person name="Casacuberta J.M."/>
            <person name="Vandepoele K."/>
            <person name="Reski R."/>
            <person name="Cuming A.C."/>
            <person name="Tuskan G.A."/>
            <person name="Maumus F."/>
            <person name="Salse J."/>
            <person name="Schmutz J."/>
            <person name="Rensing S.A."/>
        </authorList>
    </citation>
    <scope>NUCLEOTIDE SEQUENCE [LARGE SCALE GENOMIC DNA]</scope>
    <source>
        <strain evidence="3 4">cv. Gransden 2004</strain>
    </source>
</reference>
<proteinExistence type="predicted"/>
<gene>
    <name evidence="2" type="ORF">PHYPA_012805</name>
</gene>
<dbReference type="EnsemblPlants" id="Pp3c9_17195V3.1">
    <property type="protein sequence ID" value="PAC:32914095.CDS.1"/>
    <property type="gene ID" value="Pp3c9_17195"/>
</dbReference>
<keyword evidence="4" id="KW-1185">Reference proteome</keyword>
<evidence type="ECO:0000313" key="2">
    <source>
        <dbReference type="EMBL" id="PNR48329.1"/>
    </source>
</evidence>
<evidence type="ECO:0000256" key="1">
    <source>
        <dbReference type="SAM" id="MobiDB-lite"/>
    </source>
</evidence>
<dbReference type="Proteomes" id="UP000006727">
    <property type="component" value="Chromosome 9"/>
</dbReference>
<dbReference type="EMBL" id="ABEU02000009">
    <property type="protein sequence ID" value="PNR48329.1"/>
    <property type="molecule type" value="Genomic_DNA"/>
</dbReference>